<sequence>MLMIVWDEPKRKANLAKHGLDFADLTEDFFLSALVIPAKDQRQMAIGAMADGTIAVVFVTLGEEGVSVISMRHASRKERNIL</sequence>
<organism evidence="1 2">
    <name type="scientific">Mesobaculum littorinae</name>
    <dbReference type="NCBI Taxonomy" id="2486419"/>
    <lineage>
        <taxon>Bacteria</taxon>
        <taxon>Pseudomonadati</taxon>
        <taxon>Pseudomonadota</taxon>
        <taxon>Alphaproteobacteria</taxon>
        <taxon>Rhodobacterales</taxon>
        <taxon>Roseobacteraceae</taxon>
        <taxon>Mesobaculum</taxon>
    </lineage>
</organism>
<evidence type="ECO:0008006" key="3">
    <source>
        <dbReference type="Google" id="ProtNLM"/>
    </source>
</evidence>
<dbReference type="InterPro" id="IPR007460">
    <property type="entry name" value="BrnT_toxin"/>
</dbReference>
<name>A0A438AM80_9RHOB</name>
<dbReference type="Proteomes" id="UP000285908">
    <property type="component" value="Unassembled WGS sequence"/>
</dbReference>
<comment type="caution">
    <text evidence="1">The sequence shown here is derived from an EMBL/GenBank/DDBJ whole genome shotgun (WGS) entry which is preliminary data.</text>
</comment>
<dbReference type="Gene3D" id="3.10.450.530">
    <property type="entry name" value="Ribonuclease toxin, BrnT, of type II toxin-antitoxin system"/>
    <property type="match status" value="1"/>
</dbReference>
<dbReference type="InterPro" id="IPR038573">
    <property type="entry name" value="BrnT_sf"/>
</dbReference>
<protein>
    <recommendedName>
        <fullName evidence="3">BrnT family toxin</fullName>
    </recommendedName>
</protein>
<dbReference type="AlphaFoldDB" id="A0A438AM80"/>
<dbReference type="OrthoDB" id="839663at2"/>
<dbReference type="EMBL" id="RQXX01000001">
    <property type="protein sequence ID" value="RVV99697.1"/>
    <property type="molecule type" value="Genomic_DNA"/>
</dbReference>
<dbReference type="RefSeq" id="WP_127905140.1">
    <property type="nucleotide sequence ID" value="NZ_RQXX01000001.1"/>
</dbReference>
<accession>A0A438AM80</accession>
<evidence type="ECO:0000313" key="1">
    <source>
        <dbReference type="EMBL" id="RVV99697.1"/>
    </source>
</evidence>
<reference evidence="1 2" key="1">
    <citation type="submission" date="2018-11" db="EMBL/GenBank/DDBJ databases">
        <title>Mesobaculum littorinae gen. nov., sp. nov., isolated from Littorina scabra that represents a novel genus of the order Rhodobacteraceae.</title>
        <authorList>
            <person name="Li F."/>
        </authorList>
    </citation>
    <scope>NUCLEOTIDE SEQUENCE [LARGE SCALE GENOMIC DNA]</scope>
    <source>
        <strain evidence="1 2">M0103</strain>
    </source>
</reference>
<proteinExistence type="predicted"/>
<keyword evidence="2" id="KW-1185">Reference proteome</keyword>
<gene>
    <name evidence="1" type="ORF">EKE94_03175</name>
</gene>
<evidence type="ECO:0000313" key="2">
    <source>
        <dbReference type="Proteomes" id="UP000285908"/>
    </source>
</evidence>
<dbReference type="Pfam" id="PF04365">
    <property type="entry name" value="BrnT_toxin"/>
    <property type="match status" value="1"/>
</dbReference>